<dbReference type="AlphaFoldDB" id="A0A8J6TCH6"/>
<protein>
    <recommendedName>
        <fullName evidence="8">7-carboxy-7-deazaguanine synthase</fullName>
        <shortName evidence="8">CDG synthase</shortName>
        <ecNumber evidence="8">4.3.99.3</ecNumber>
    </recommendedName>
    <alternativeName>
        <fullName evidence="8">Queuosine biosynthesis protein QueE</fullName>
    </alternativeName>
</protein>
<keyword evidence="1 8" id="KW-0004">4Fe-4S</keyword>
<sequence length="214" mass="24528">MTLLINEIFYSIQGESLYNGLPCVFVRLTGCNLRCSYCDTRYAYEEGMGMELAEIIQKVATYHCPLIEITGGEPLLQDDTPLLISELLEKGYEVIMETNGTFDISMVDKRCVKIVDIKCPTSGESDKNDLENLKGLNQKDQAKFVIGSREDYEYAKNITKLISRKLPEKNILFSPVFGKIAFAELAKWILEDNLNIRLHLQLHKIIWPDKQRRV</sequence>
<keyword evidence="8" id="KW-0671">Queuosine biosynthesis</keyword>
<feature type="binding site" evidence="8">
    <location>
        <begin position="12"/>
        <end position="14"/>
    </location>
    <ligand>
        <name>substrate</name>
    </ligand>
</feature>
<dbReference type="Pfam" id="PF04055">
    <property type="entry name" value="Radical_SAM"/>
    <property type="match status" value="1"/>
</dbReference>
<dbReference type="PIRSF" id="PIRSF000370">
    <property type="entry name" value="QueE"/>
    <property type="match status" value="1"/>
</dbReference>
<dbReference type="GO" id="GO:0051539">
    <property type="term" value="F:4 iron, 4 sulfur cluster binding"/>
    <property type="evidence" value="ECO:0007669"/>
    <property type="project" value="UniProtKB-UniRule"/>
</dbReference>
<dbReference type="GO" id="GO:0008616">
    <property type="term" value="P:tRNA queuosine(34) biosynthetic process"/>
    <property type="evidence" value="ECO:0007669"/>
    <property type="project" value="UniProtKB-UniRule"/>
</dbReference>
<dbReference type="UniPathway" id="UPA00391"/>
<comment type="catalytic activity">
    <reaction evidence="8">
        <text>6-carboxy-5,6,7,8-tetrahydropterin + H(+) = 7-carboxy-7-carbaguanine + NH4(+)</text>
        <dbReference type="Rhea" id="RHEA:27974"/>
        <dbReference type="ChEBI" id="CHEBI:15378"/>
        <dbReference type="ChEBI" id="CHEBI:28938"/>
        <dbReference type="ChEBI" id="CHEBI:61032"/>
        <dbReference type="ChEBI" id="CHEBI:61036"/>
        <dbReference type="EC" id="4.3.99.3"/>
    </reaction>
</comment>
<comment type="cofactor">
    <cofactor evidence="8">
        <name>Mg(2+)</name>
        <dbReference type="ChEBI" id="CHEBI:18420"/>
    </cofactor>
</comment>
<dbReference type="InterPro" id="IPR013785">
    <property type="entry name" value="Aldolase_TIM"/>
</dbReference>
<comment type="caution">
    <text evidence="10">The sequence shown here is derived from an EMBL/GenBank/DDBJ whole genome shotgun (WGS) entry which is preliminary data.</text>
</comment>
<dbReference type="PROSITE" id="PS51918">
    <property type="entry name" value="RADICAL_SAM"/>
    <property type="match status" value="1"/>
</dbReference>
<dbReference type="Proteomes" id="UP000603545">
    <property type="component" value="Unassembled WGS sequence"/>
</dbReference>
<feature type="binding site" evidence="8">
    <location>
        <position position="40"/>
    </location>
    <ligand>
        <name>Mg(2+)</name>
        <dbReference type="ChEBI" id="CHEBI:18420"/>
    </ligand>
</feature>
<evidence type="ECO:0000313" key="11">
    <source>
        <dbReference type="Proteomes" id="UP000603545"/>
    </source>
</evidence>
<dbReference type="InterPro" id="IPR024924">
    <property type="entry name" value="7-CO-7-deazaguanine_synth-like"/>
</dbReference>
<evidence type="ECO:0000256" key="8">
    <source>
        <dbReference type="HAMAP-Rule" id="MF_00917"/>
    </source>
</evidence>
<dbReference type="SUPFAM" id="SSF102114">
    <property type="entry name" value="Radical SAM enzymes"/>
    <property type="match status" value="1"/>
</dbReference>
<comment type="subunit">
    <text evidence="8">Homodimer.</text>
</comment>
<comment type="pathway">
    <text evidence="8">Purine metabolism; 7-cyano-7-deazaguanine biosynthesis.</text>
</comment>
<gene>
    <name evidence="8" type="primary">queE</name>
    <name evidence="10" type="ORF">H8E80_08515</name>
</gene>
<dbReference type="SFLD" id="SFLDS00029">
    <property type="entry name" value="Radical_SAM"/>
    <property type="match status" value="1"/>
</dbReference>
<evidence type="ECO:0000256" key="1">
    <source>
        <dbReference type="ARBA" id="ARBA00022485"/>
    </source>
</evidence>
<comment type="similarity">
    <text evidence="8">Belongs to the radical SAM superfamily. 7-carboxy-7-deazaguanine synthase family.</text>
</comment>
<dbReference type="InterPro" id="IPR007197">
    <property type="entry name" value="rSAM"/>
</dbReference>
<comment type="caution">
    <text evidence="8">Lacks conserved residue(s) required for the propagation of feature annotation.</text>
</comment>
<dbReference type="EC" id="4.3.99.3" evidence="8"/>
<evidence type="ECO:0000256" key="3">
    <source>
        <dbReference type="ARBA" id="ARBA00022723"/>
    </source>
</evidence>
<evidence type="ECO:0000313" key="10">
    <source>
        <dbReference type="EMBL" id="MBC8200068.1"/>
    </source>
</evidence>
<dbReference type="GO" id="GO:0016840">
    <property type="term" value="F:carbon-nitrogen lyase activity"/>
    <property type="evidence" value="ECO:0007669"/>
    <property type="project" value="UniProtKB-UniRule"/>
</dbReference>
<dbReference type="GO" id="GO:1904047">
    <property type="term" value="F:S-adenosyl-L-methionine binding"/>
    <property type="evidence" value="ECO:0007669"/>
    <property type="project" value="UniProtKB-UniRule"/>
</dbReference>
<evidence type="ECO:0000259" key="9">
    <source>
        <dbReference type="PROSITE" id="PS51918"/>
    </source>
</evidence>
<evidence type="ECO:0000256" key="7">
    <source>
        <dbReference type="ARBA" id="ARBA00023239"/>
    </source>
</evidence>
<evidence type="ECO:0000256" key="2">
    <source>
        <dbReference type="ARBA" id="ARBA00022691"/>
    </source>
</evidence>
<organism evidence="10 11">
    <name type="scientific">Candidatus Desulfaltia bathyphila</name>
    <dbReference type="NCBI Taxonomy" id="2841697"/>
    <lineage>
        <taxon>Bacteria</taxon>
        <taxon>Pseudomonadati</taxon>
        <taxon>Thermodesulfobacteriota</taxon>
        <taxon>Desulfobacteria</taxon>
        <taxon>Desulfobacterales</taxon>
        <taxon>Desulfobacterales incertae sedis</taxon>
        <taxon>Candidatus Desulfaltia</taxon>
    </lineage>
</organism>
<keyword evidence="7 8" id="KW-0456">Lyase</keyword>
<reference evidence="10 11" key="1">
    <citation type="submission" date="2020-08" db="EMBL/GenBank/DDBJ databases">
        <title>Bridging the membrane lipid divide: bacteria of the FCB group superphylum have the potential to synthesize archaeal ether lipids.</title>
        <authorList>
            <person name="Villanueva L."/>
            <person name="Von Meijenfeldt F.A.B."/>
            <person name="Westbye A.B."/>
            <person name="Yadav S."/>
            <person name="Hopmans E.C."/>
            <person name="Dutilh B.E."/>
            <person name="Sinninghe Damste J.S."/>
        </authorList>
    </citation>
    <scope>NUCLEOTIDE SEQUENCE [LARGE SCALE GENOMIC DNA]</scope>
    <source>
        <strain evidence="10">NIOZ-UU82</strain>
    </source>
</reference>
<feature type="binding site" evidence="8">
    <location>
        <position position="72"/>
    </location>
    <ligand>
        <name>S-adenosyl-L-methionine</name>
        <dbReference type="ChEBI" id="CHEBI:59789"/>
    </ligand>
</feature>
<proteinExistence type="inferred from homology"/>
<feature type="binding site" evidence="8">
    <location>
        <position position="70"/>
    </location>
    <ligand>
        <name>substrate</name>
    </ligand>
</feature>
<keyword evidence="3 8" id="KW-0479">Metal-binding</keyword>
<feature type="binding site" evidence="8">
    <location>
        <position position="31"/>
    </location>
    <ligand>
        <name>[4Fe-4S] cluster</name>
        <dbReference type="ChEBI" id="CHEBI:49883"/>
        <note>4Fe-4S-S-AdoMet</note>
    </ligand>
</feature>
<dbReference type="PANTHER" id="PTHR42836">
    <property type="entry name" value="7-CARBOXY-7-DEAZAGUANINE SYNTHASE"/>
    <property type="match status" value="1"/>
</dbReference>
<feature type="binding site" evidence="8">
    <location>
        <position position="35"/>
    </location>
    <ligand>
        <name>[4Fe-4S] cluster</name>
        <dbReference type="ChEBI" id="CHEBI:49883"/>
        <note>4Fe-4S-S-AdoMet</note>
    </ligand>
</feature>
<dbReference type="Gene3D" id="3.20.20.70">
    <property type="entry name" value="Aldolase class I"/>
    <property type="match status" value="1"/>
</dbReference>
<evidence type="ECO:0000256" key="5">
    <source>
        <dbReference type="ARBA" id="ARBA00023004"/>
    </source>
</evidence>
<feature type="binding site" evidence="8">
    <location>
        <position position="27"/>
    </location>
    <ligand>
        <name>substrate</name>
    </ligand>
</feature>
<feature type="binding site" evidence="8">
    <location>
        <begin position="37"/>
        <end position="39"/>
    </location>
    <ligand>
        <name>S-adenosyl-L-methionine</name>
        <dbReference type="ChEBI" id="CHEBI:59789"/>
    </ligand>
</feature>
<name>A0A8J6TCH6_9BACT</name>
<feature type="binding site" evidence="8">
    <location>
        <position position="38"/>
    </location>
    <ligand>
        <name>[4Fe-4S] cluster</name>
        <dbReference type="ChEBI" id="CHEBI:49883"/>
        <note>4Fe-4S-S-AdoMet</note>
    </ligand>
</feature>
<comment type="function">
    <text evidence="8">Catalyzes the complex heterocyclic radical-mediated conversion of 6-carboxy-5,6,7,8-tetrahydropterin (CPH4) to 7-carboxy-7-deazaguanine (CDG), a step common to the biosynthetic pathways of all 7-deazapurine-containing compounds.</text>
</comment>
<dbReference type="GO" id="GO:0000287">
    <property type="term" value="F:magnesium ion binding"/>
    <property type="evidence" value="ECO:0007669"/>
    <property type="project" value="UniProtKB-UniRule"/>
</dbReference>
<dbReference type="PANTHER" id="PTHR42836:SF1">
    <property type="entry name" value="7-CARBOXY-7-DEAZAGUANINE SYNTHASE"/>
    <property type="match status" value="1"/>
</dbReference>
<comment type="cofactor">
    <cofactor evidence="8">
        <name>[4Fe-4S] cluster</name>
        <dbReference type="ChEBI" id="CHEBI:49883"/>
    </cofactor>
    <text evidence="8">Binds 1 [4Fe-4S] cluster. The cluster is coordinated with 3 cysteines and an exchangeable S-adenosyl-L-methionine.</text>
</comment>
<dbReference type="CDD" id="cd01335">
    <property type="entry name" value="Radical_SAM"/>
    <property type="match status" value="1"/>
</dbReference>
<keyword evidence="2 8" id="KW-0949">S-adenosyl-L-methionine</keyword>
<dbReference type="EMBL" id="JACNLL010000075">
    <property type="protein sequence ID" value="MBC8200068.1"/>
    <property type="molecule type" value="Genomic_DNA"/>
</dbReference>
<evidence type="ECO:0000256" key="6">
    <source>
        <dbReference type="ARBA" id="ARBA00023014"/>
    </source>
</evidence>
<dbReference type="InterPro" id="IPR058240">
    <property type="entry name" value="rSAM_sf"/>
</dbReference>
<evidence type="ECO:0000256" key="4">
    <source>
        <dbReference type="ARBA" id="ARBA00022842"/>
    </source>
</evidence>
<comment type="cofactor">
    <cofactor evidence="8">
        <name>S-adenosyl-L-methionine</name>
        <dbReference type="ChEBI" id="CHEBI:59789"/>
    </cofactor>
    <text evidence="8">Binds 1 S-adenosyl-L-methionine per subunit.</text>
</comment>
<accession>A0A8J6TCH6</accession>
<keyword evidence="4 8" id="KW-0460">Magnesium</keyword>
<dbReference type="HAMAP" id="MF_00917">
    <property type="entry name" value="QueE"/>
    <property type="match status" value="1"/>
</dbReference>
<keyword evidence="6 8" id="KW-0411">Iron-sulfur</keyword>
<keyword evidence="5 8" id="KW-0408">Iron</keyword>
<feature type="domain" description="Radical SAM core" evidence="9">
    <location>
        <begin position="18"/>
        <end position="209"/>
    </location>
</feature>